<dbReference type="InterPro" id="IPR003877">
    <property type="entry name" value="SPRY_dom"/>
</dbReference>
<dbReference type="Pfam" id="PF00622">
    <property type="entry name" value="SPRY"/>
    <property type="match status" value="1"/>
</dbReference>
<reference evidence="6" key="1">
    <citation type="submission" date="2022-11" db="UniProtKB">
        <authorList>
            <consortium name="WormBaseParasite"/>
        </authorList>
    </citation>
    <scope>IDENTIFICATION</scope>
</reference>
<evidence type="ECO:0000313" key="6">
    <source>
        <dbReference type="WBParaSite" id="nRc.2.0.1.t15335-RA"/>
    </source>
</evidence>
<comment type="subcellular location">
    <subcellularLocation>
        <location evidence="2">Synapse</location>
    </subcellularLocation>
</comment>
<evidence type="ECO:0000256" key="1">
    <source>
        <dbReference type="ARBA" id="ARBA00023018"/>
    </source>
</evidence>
<dbReference type="AlphaFoldDB" id="A0A915INE9"/>
<feature type="domain" description="F-box" evidence="3">
    <location>
        <begin position="28"/>
        <end position="76"/>
    </location>
</feature>
<dbReference type="GO" id="GO:0060386">
    <property type="term" value="P:synapse assembly involved in innervation"/>
    <property type="evidence" value="ECO:0007669"/>
    <property type="project" value="TreeGrafter"/>
</dbReference>
<dbReference type="Gene3D" id="1.20.1280.50">
    <property type="match status" value="1"/>
</dbReference>
<dbReference type="InterPro" id="IPR036047">
    <property type="entry name" value="F-box-like_dom_sf"/>
</dbReference>
<keyword evidence="5" id="KW-1185">Reference proteome</keyword>
<dbReference type="SUPFAM" id="SSF81383">
    <property type="entry name" value="F-box domain"/>
    <property type="match status" value="1"/>
</dbReference>
<dbReference type="OMA" id="ATKRASM"/>
<dbReference type="GO" id="GO:0019005">
    <property type="term" value="C:SCF ubiquitin ligase complex"/>
    <property type="evidence" value="ECO:0007669"/>
    <property type="project" value="TreeGrafter"/>
</dbReference>
<dbReference type="WBParaSite" id="nRc.2.0.1.t15335-RA">
    <property type="protein sequence ID" value="nRc.2.0.1.t15335-RA"/>
    <property type="gene ID" value="nRc.2.0.1.g15335"/>
</dbReference>
<dbReference type="Gene3D" id="2.60.120.920">
    <property type="match status" value="1"/>
</dbReference>
<dbReference type="PANTHER" id="PTHR12245:SF7">
    <property type="entry name" value="F-BOX_SPRY DOMAIN-CONTAINING PROTEIN 1"/>
    <property type="match status" value="1"/>
</dbReference>
<dbReference type="InterPro" id="IPR050672">
    <property type="entry name" value="FBXO45-Fsn/SPSB_families"/>
</dbReference>
<dbReference type="SMART" id="SM00256">
    <property type="entry name" value="FBOX"/>
    <property type="match status" value="1"/>
</dbReference>
<dbReference type="Proteomes" id="UP000887565">
    <property type="component" value="Unplaced"/>
</dbReference>
<evidence type="ECO:0000313" key="5">
    <source>
        <dbReference type="Proteomes" id="UP000887565"/>
    </source>
</evidence>
<proteinExistence type="predicted"/>
<dbReference type="GO" id="GO:0045202">
    <property type="term" value="C:synapse"/>
    <property type="evidence" value="ECO:0007669"/>
    <property type="project" value="UniProtKB-SubCell"/>
</dbReference>
<protein>
    <submittedName>
        <fullName evidence="6">F-box/SPRY domain-containing protein 1</fullName>
    </submittedName>
</protein>
<keyword evidence="1" id="KW-0770">Synapse</keyword>
<dbReference type="Pfam" id="PF12937">
    <property type="entry name" value="F-box-like"/>
    <property type="match status" value="1"/>
</dbReference>
<dbReference type="InterPro" id="IPR043136">
    <property type="entry name" value="B30.2/SPRY_sf"/>
</dbReference>
<feature type="domain" description="B30.2/SPRY" evidence="4">
    <location>
        <begin position="87"/>
        <end position="273"/>
    </location>
</feature>
<organism evidence="5 6">
    <name type="scientific">Romanomermis culicivorax</name>
    <name type="common">Nematode worm</name>
    <dbReference type="NCBI Taxonomy" id="13658"/>
    <lineage>
        <taxon>Eukaryota</taxon>
        <taxon>Metazoa</taxon>
        <taxon>Ecdysozoa</taxon>
        <taxon>Nematoda</taxon>
        <taxon>Enoplea</taxon>
        <taxon>Dorylaimia</taxon>
        <taxon>Mermithida</taxon>
        <taxon>Mermithoidea</taxon>
        <taxon>Mermithidae</taxon>
        <taxon>Romanomermis</taxon>
    </lineage>
</organism>
<accession>A0A915INE9</accession>
<evidence type="ECO:0000256" key="2">
    <source>
        <dbReference type="ARBA" id="ARBA00034103"/>
    </source>
</evidence>
<dbReference type="SUPFAM" id="SSF49899">
    <property type="entry name" value="Concanavalin A-like lectins/glucanases"/>
    <property type="match status" value="1"/>
</dbReference>
<dbReference type="PANTHER" id="PTHR12245">
    <property type="entry name" value="SPRY DOMAIN CONTAINING SOCS BOX PROTEIN"/>
    <property type="match status" value="1"/>
</dbReference>
<dbReference type="InterPro" id="IPR001810">
    <property type="entry name" value="F-box_dom"/>
</dbReference>
<sequence>MPTNAAASKGSPQSPVISAVDSQCHCASHYAGKLSFLILSRIFYYLPLKDLLSSALVCRHWNAFLAYENSLVWKAHCERLLPQSALADSYLFSDVVTYKAKLRSFLHAWNSSDCSRNGYIKPNGFTFHRNPVAQSTDGVRSKRGFVRGRHAWELWWDGPLGTVAMVGVASKHAALQCPGYSHLLGSDEQGWAWNLVDNQLMHNGKSLGTYPAVNNPPKYSTGCRIRLILDCESHLIYFEKGDDFYGVAFQNLPPIRLYPCVTSVYGNSEVTML</sequence>
<dbReference type="PROSITE" id="PS50181">
    <property type="entry name" value="FBOX"/>
    <property type="match status" value="1"/>
</dbReference>
<evidence type="ECO:0000259" key="3">
    <source>
        <dbReference type="PROSITE" id="PS50181"/>
    </source>
</evidence>
<dbReference type="SMART" id="SM00449">
    <property type="entry name" value="SPRY"/>
    <property type="match status" value="1"/>
</dbReference>
<dbReference type="GO" id="GO:0043161">
    <property type="term" value="P:proteasome-mediated ubiquitin-dependent protein catabolic process"/>
    <property type="evidence" value="ECO:0007669"/>
    <property type="project" value="TreeGrafter"/>
</dbReference>
<dbReference type="InterPro" id="IPR013320">
    <property type="entry name" value="ConA-like_dom_sf"/>
</dbReference>
<name>A0A915INE9_ROMCU</name>
<evidence type="ECO:0000259" key="4">
    <source>
        <dbReference type="PROSITE" id="PS50188"/>
    </source>
</evidence>
<dbReference type="PROSITE" id="PS50188">
    <property type="entry name" value="B302_SPRY"/>
    <property type="match status" value="1"/>
</dbReference>
<dbReference type="InterPro" id="IPR001870">
    <property type="entry name" value="B30.2/SPRY"/>
</dbReference>